<comment type="caution">
    <text evidence="3">The sequence shown here is derived from an EMBL/GenBank/DDBJ whole genome shotgun (WGS) entry which is preliminary data.</text>
</comment>
<accession>A0A423W5A1</accession>
<keyword evidence="4" id="KW-1185">Reference proteome</keyword>
<reference evidence="3 4" key="1">
    <citation type="submission" date="2015-09" db="EMBL/GenBank/DDBJ databases">
        <title>Host preference determinants of Valsa canker pathogens revealed by comparative genomics.</title>
        <authorList>
            <person name="Yin Z."/>
            <person name="Huang L."/>
        </authorList>
    </citation>
    <scope>NUCLEOTIDE SEQUENCE [LARGE SCALE GENOMIC DNA]</scope>
    <source>
        <strain evidence="3 4">SXYLt</strain>
    </source>
</reference>
<feature type="chain" id="PRO_5019238217" description="ShKT domain-containing protein" evidence="2">
    <location>
        <begin position="21"/>
        <end position="211"/>
    </location>
</feature>
<feature type="region of interest" description="Disordered" evidence="1">
    <location>
        <begin position="126"/>
        <end position="159"/>
    </location>
</feature>
<proteinExistence type="predicted"/>
<dbReference type="EMBL" id="LKEB01000061">
    <property type="protein sequence ID" value="ROV98468.1"/>
    <property type="molecule type" value="Genomic_DNA"/>
</dbReference>
<protein>
    <recommendedName>
        <fullName evidence="5">ShKT domain-containing protein</fullName>
    </recommendedName>
</protein>
<gene>
    <name evidence="3" type="ORF">VPNG_08518</name>
</gene>
<dbReference type="InParanoid" id="A0A423W5A1"/>
<evidence type="ECO:0000256" key="2">
    <source>
        <dbReference type="SAM" id="SignalP"/>
    </source>
</evidence>
<evidence type="ECO:0000313" key="3">
    <source>
        <dbReference type="EMBL" id="ROV98468.1"/>
    </source>
</evidence>
<feature type="signal peptide" evidence="2">
    <location>
        <begin position="1"/>
        <end position="20"/>
    </location>
</feature>
<sequence length="211" mass="22901">MALFKAYIVCSALLTGCVLGYPQPPPPPPGGTPPPTRDGSPRQKCVDVRDCYPWVINECKDSEDTGLFIKTYCYDKYCYAICPPNLPGISPDPTIPPRQDEGKAATRNDIGHTATFLISPMPTVTELYPRGIDDDGGDDPDRRASSTGPTTLPPYPTDAETQTLTTITRSDGRTVVLPIPYPMPTILPPDDDDGDDEAWYRRNIASPTGGV</sequence>
<dbReference type="PROSITE" id="PS51257">
    <property type="entry name" value="PROKAR_LIPOPROTEIN"/>
    <property type="match status" value="1"/>
</dbReference>
<evidence type="ECO:0008006" key="5">
    <source>
        <dbReference type="Google" id="ProtNLM"/>
    </source>
</evidence>
<name>A0A423W5A1_9PEZI</name>
<organism evidence="3 4">
    <name type="scientific">Cytospora leucostoma</name>
    <dbReference type="NCBI Taxonomy" id="1230097"/>
    <lineage>
        <taxon>Eukaryota</taxon>
        <taxon>Fungi</taxon>
        <taxon>Dikarya</taxon>
        <taxon>Ascomycota</taxon>
        <taxon>Pezizomycotina</taxon>
        <taxon>Sordariomycetes</taxon>
        <taxon>Sordariomycetidae</taxon>
        <taxon>Diaporthales</taxon>
        <taxon>Cytosporaceae</taxon>
        <taxon>Cytospora</taxon>
    </lineage>
</organism>
<dbReference type="OrthoDB" id="5245126at2759"/>
<dbReference type="Proteomes" id="UP000285146">
    <property type="component" value="Unassembled WGS sequence"/>
</dbReference>
<evidence type="ECO:0000256" key="1">
    <source>
        <dbReference type="SAM" id="MobiDB-lite"/>
    </source>
</evidence>
<dbReference type="AlphaFoldDB" id="A0A423W5A1"/>
<keyword evidence="2" id="KW-0732">Signal</keyword>
<evidence type="ECO:0000313" key="4">
    <source>
        <dbReference type="Proteomes" id="UP000285146"/>
    </source>
</evidence>